<keyword evidence="3 6" id="KW-0812">Transmembrane</keyword>
<proteinExistence type="predicted"/>
<comment type="caution">
    <text evidence="7">The sequence shown here is derived from an EMBL/GenBank/DDBJ whole genome shotgun (WGS) entry which is preliminary data.</text>
</comment>
<dbReference type="InterPro" id="IPR043428">
    <property type="entry name" value="LivM-like"/>
</dbReference>
<dbReference type="AlphaFoldDB" id="A0A506UG90"/>
<dbReference type="OrthoDB" id="9814461at2"/>
<feature type="transmembrane region" description="Helical" evidence="6">
    <location>
        <begin position="225"/>
        <end position="248"/>
    </location>
</feature>
<accession>A0A506UG90</accession>
<evidence type="ECO:0000313" key="7">
    <source>
        <dbReference type="EMBL" id="TPW32255.1"/>
    </source>
</evidence>
<dbReference type="CDD" id="cd06581">
    <property type="entry name" value="TM_PBP1_LivM_like"/>
    <property type="match status" value="1"/>
</dbReference>
<dbReference type="Proteomes" id="UP000318801">
    <property type="component" value="Unassembled WGS sequence"/>
</dbReference>
<sequence>MLDFTIYCTTVIAIWAVLAISLNIQFGMTGLVNFGQILPFALGCYSAGIAASMGYAWWAGTIAALVIAPIISLLVILPAKRLSQDYWALITLGAAELFRLTMQNTPSFAGGADGINVPRFSDPKIALGVALGLLVFSYLFAQRLSGSPLGRMLRVLREDEMLASTLGRDPARYHALVSMLSWMMAAAAGVVYGHFAGYVAPTSFTVTETFIIWTTVILGGPGRNIGVIIGAVIVQLIGVSSRFVAGWVDLPPDLIANLRLAAFGLILVVMFIYRPQGLIPEKKEVHHAEGD</sequence>
<protein>
    <submittedName>
        <fullName evidence="7">Branched-chain amino acid ABC transporter permease</fullName>
    </submittedName>
</protein>
<feature type="transmembrane region" description="Helical" evidence="6">
    <location>
        <begin position="125"/>
        <end position="144"/>
    </location>
</feature>
<dbReference type="GO" id="GO:0005886">
    <property type="term" value="C:plasma membrane"/>
    <property type="evidence" value="ECO:0007669"/>
    <property type="project" value="UniProtKB-SubCell"/>
</dbReference>
<feature type="transmembrane region" description="Helical" evidence="6">
    <location>
        <begin position="254"/>
        <end position="273"/>
    </location>
</feature>
<keyword evidence="2" id="KW-1003">Cell membrane</keyword>
<dbReference type="InterPro" id="IPR001851">
    <property type="entry name" value="ABC_transp_permease"/>
</dbReference>
<dbReference type="PANTHER" id="PTHR30482">
    <property type="entry name" value="HIGH-AFFINITY BRANCHED-CHAIN AMINO ACID TRANSPORT SYSTEM PERMEASE"/>
    <property type="match status" value="1"/>
</dbReference>
<dbReference type="RefSeq" id="WP_141147766.1">
    <property type="nucleotide sequence ID" value="NZ_VHLG01000002.1"/>
</dbReference>
<name>A0A506UG90_9HYPH</name>
<evidence type="ECO:0000256" key="4">
    <source>
        <dbReference type="ARBA" id="ARBA00022989"/>
    </source>
</evidence>
<feature type="transmembrane region" description="Helical" evidence="6">
    <location>
        <begin position="31"/>
        <end position="51"/>
    </location>
</feature>
<dbReference type="EMBL" id="VHLG01000002">
    <property type="protein sequence ID" value="TPW32255.1"/>
    <property type="molecule type" value="Genomic_DNA"/>
</dbReference>
<dbReference type="Pfam" id="PF02653">
    <property type="entry name" value="BPD_transp_2"/>
    <property type="match status" value="1"/>
</dbReference>
<keyword evidence="4 6" id="KW-1133">Transmembrane helix</keyword>
<feature type="transmembrane region" description="Helical" evidence="6">
    <location>
        <begin position="6"/>
        <end position="24"/>
    </location>
</feature>
<evidence type="ECO:0000256" key="1">
    <source>
        <dbReference type="ARBA" id="ARBA00004651"/>
    </source>
</evidence>
<comment type="subcellular location">
    <subcellularLocation>
        <location evidence="1">Cell membrane</location>
        <topology evidence="1">Multi-pass membrane protein</topology>
    </subcellularLocation>
</comment>
<evidence type="ECO:0000256" key="6">
    <source>
        <dbReference type="SAM" id="Phobius"/>
    </source>
</evidence>
<organism evidence="7 8">
    <name type="scientific">Martelella alba</name>
    <dbReference type="NCBI Taxonomy" id="2590451"/>
    <lineage>
        <taxon>Bacteria</taxon>
        <taxon>Pseudomonadati</taxon>
        <taxon>Pseudomonadota</taxon>
        <taxon>Alphaproteobacteria</taxon>
        <taxon>Hyphomicrobiales</taxon>
        <taxon>Aurantimonadaceae</taxon>
        <taxon>Martelella</taxon>
    </lineage>
</organism>
<keyword evidence="5 6" id="KW-0472">Membrane</keyword>
<evidence type="ECO:0000256" key="3">
    <source>
        <dbReference type="ARBA" id="ARBA00022692"/>
    </source>
</evidence>
<dbReference type="GO" id="GO:0015658">
    <property type="term" value="F:branched-chain amino acid transmembrane transporter activity"/>
    <property type="evidence" value="ECO:0007669"/>
    <property type="project" value="InterPro"/>
</dbReference>
<feature type="transmembrane region" description="Helical" evidence="6">
    <location>
        <begin position="57"/>
        <end position="79"/>
    </location>
</feature>
<evidence type="ECO:0000313" key="8">
    <source>
        <dbReference type="Proteomes" id="UP000318801"/>
    </source>
</evidence>
<keyword evidence="8" id="KW-1185">Reference proteome</keyword>
<reference evidence="7 8" key="1">
    <citation type="submission" date="2019-06" db="EMBL/GenBank/DDBJ databases">
        <authorList>
            <person name="Li M."/>
        </authorList>
    </citation>
    <scope>NUCLEOTIDE SEQUENCE [LARGE SCALE GENOMIC DNA]</scope>
    <source>
        <strain evidence="7 8">BGMRC2036</strain>
    </source>
</reference>
<gene>
    <name evidence="7" type="ORF">FJU08_04405</name>
</gene>
<dbReference type="PANTHER" id="PTHR30482:SF10">
    <property type="entry name" value="HIGH-AFFINITY BRANCHED-CHAIN AMINO ACID TRANSPORT PROTEIN BRAE"/>
    <property type="match status" value="1"/>
</dbReference>
<evidence type="ECO:0000256" key="2">
    <source>
        <dbReference type="ARBA" id="ARBA00022475"/>
    </source>
</evidence>
<evidence type="ECO:0000256" key="5">
    <source>
        <dbReference type="ARBA" id="ARBA00023136"/>
    </source>
</evidence>